<dbReference type="InterPro" id="IPR017441">
    <property type="entry name" value="Protein_kinase_ATP_BS"/>
</dbReference>
<evidence type="ECO:0000256" key="2">
    <source>
        <dbReference type="ARBA" id="ARBA00022679"/>
    </source>
</evidence>
<dbReference type="PROSITE" id="PS00108">
    <property type="entry name" value="PROTEIN_KINASE_ST"/>
    <property type="match status" value="1"/>
</dbReference>
<dbReference type="GO" id="GO:0008545">
    <property type="term" value="F:JUN kinase kinase activity"/>
    <property type="evidence" value="ECO:0007669"/>
    <property type="project" value="TreeGrafter"/>
</dbReference>
<dbReference type="GO" id="GO:0010508">
    <property type="term" value="P:positive regulation of autophagy"/>
    <property type="evidence" value="ECO:0007669"/>
    <property type="project" value="UniProtKB-ARBA"/>
</dbReference>
<keyword evidence="5 8" id="KW-0067">ATP-binding</keyword>
<dbReference type="InterPro" id="IPR011009">
    <property type="entry name" value="Kinase-like_dom_sf"/>
</dbReference>
<name>A0A7R9GC33_9CRUS</name>
<evidence type="ECO:0000256" key="7">
    <source>
        <dbReference type="ARBA" id="ARBA00038999"/>
    </source>
</evidence>
<evidence type="ECO:0000256" key="1">
    <source>
        <dbReference type="ARBA" id="ARBA00022527"/>
    </source>
</evidence>
<keyword evidence="12" id="KW-1185">Reference proteome</keyword>
<evidence type="ECO:0000259" key="10">
    <source>
        <dbReference type="PROSITE" id="PS50011"/>
    </source>
</evidence>
<keyword evidence="4" id="KW-0418">Kinase</keyword>
<dbReference type="SMART" id="SM00220">
    <property type="entry name" value="S_TKc"/>
    <property type="match status" value="1"/>
</dbReference>
<dbReference type="Pfam" id="PF00069">
    <property type="entry name" value="Pkinase"/>
    <property type="match status" value="1"/>
</dbReference>
<dbReference type="InterPro" id="IPR000719">
    <property type="entry name" value="Prot_kinase_dom"/>
</dbReference>
<evidence type="ECO:0000256" key="3">
    <source>
        <dbReference type="ARBA" id="ARBA00022741"/>
    </source>
</evidence>
<dbReference type="Proteomes" id="UP000678499">
    <property type="component" value="Unassembled WGS sequence"/>
</dbReference>
<feature type="binding site" evidence="8">
    <location>
        <position position="111"/>
    </location>
    <ligand>
        <name>ATP</name>
        <dbReference type="ChEBI" id="CHEBI:30616"/>
    </ligand>
</feature>
<gene>
    <name evidence="11" type="ORF">NMOB1V02_LOCUS4655</name>
</gene>
<dbReference type="OrthoDB" id="10252354at2759"/>
<sequence>MDSSPSMDSLSLSDDFSTVERKNRLRLSFNNPEKQRQPVEVRLPISGGPAYFEPWKIPGGFYSTGKLTFSESSLYEFTAEDLVDLGEIGRGAFGTVNKMVHRQSNYAMAVKRIRSTVDEREQKNLMRELEVIVKSSDCPSIVKFYGAIFKEVRGLYNIHFSSFNDEFLLKGDCWICMELMHTSLDKFYRFVYEELKERIPEILLQQIAKSVSWMFWNYYETIIALQYLRDRISMIHRDVKPSNILLDRRGDIKLCDFGICGKLVNSIAKTRDAGCEPYMAPERIDPRQLREYDVRSDVWSLGITVMELATGKFPYPKWNTVFEQVAQVVDGCSPRLKPEYPAGEMGPDPVTFSTELVDFVNFCLTKNVSCRPRYPELLCHAFVARSIDAEELTRVVCGVLDRMPETLTTNCYKI</sequence>
<reference evidence="11" key="1">
    <citation type="submission" date="2020-11" db="EMBL/GenBank/DDBJ databases">
        <authorList>
            <person name="Tran Van P."/>
        </authorList>
    </citation>
    <scope>NUCLEOTIDE SEQUENCE</scope>
</reference>
<dbReference type="Gene3D" id="1.10.510.10">
    <property type="entry name" value="Transferase(Phosphotransferase) domain 1"/>
    <property type="match status" value="1"/>
</dbReference>
<dbReference type="PANTHER" id="PTHR48013">
    <property type="entry name" value="DUAL SPECIFICITY MITOGEN-ACTIVATED PROTEIN KINASE KINASE 5-RELATED"/>
    <property type="match status" value="1"/>
</dbReference>
<keyword evidence="3 8" id="KW-0547">Nucleotide-binding</keyword>
<dbReference type="FunFam" id="3.30.200.20:FF:000040">
    <property type="entry name" value="Dual specificity mitogen-activated protein kinase kinase"/>
    <property type="match status" value="1"/>
</dbReference>
<dbReference type="Gene3D" id="3.30.200.20">
    <property type="entry name" value="Phosphorylase Kinase, domain 1"/>
    <property type="match status" value="1"/>
</dbReference>
<evidence type="ECO:0000256" key="8">
    <source>
        <dbReference type="PROSITE-ProRule" id="PRU10141"/>
    </source>
</evidence>
<keyword evidence="2" id="KW-0808">Transferase</keyword>
<evidence type="ECO:0000256" key="5">
    <source>
        <dbReference type="ARBA" id="ARBA00022840"/>
    </source>
</evidence>
<dbReference type="SUPFAM" id="SSF56112">
    <property type="entry name" value="Protein kinase-like (PK-like)"/>
    <property type="match status" value="1"/>
</dbReference>
<comment type="similarity">
    <text evidence="6">Belongs to the protein kinase superfamily. STE Ser/Thr protein kinase family. MAP kinase kinase subfamily.</text>
</comment>
<evidence type="ECO:0000256" key="4">
    <source>
        <dbReference type="ARBA" id="ARBA00022777"/>
    </source>
</evidence>
<dbReference type="PANTHER" id="PTHR48013:SF15">
    <property type="entry name" value="DUAL SPECIFICITY MITOGEN-ACTIVATED PROTEIN KINASE KINASE 4"/>
    <property type="match status" value="1"/>
</dbReference>
<evidence type="ECO:0000313" key="12">
    <source>
        <dbReference type="Proteomes" id="UP000678499"/>
    </source>
</evidence>
<feature type="domain" description="Protein kinase" evidence="10">
    <location>
        <begin position="82"/>
        <end position="383"/>
    </location>
</feature>
<proteinExistence type="inferred from homology"/>
<dbReference type="EC" id="2.7.12.2" evidence="7"/>
<dbReference type="EMBL" id="OA882783">
    <property type="protein sequence ID" value="CAD7276907.1"/>
    <property type="molecule type" value="Genomic_DNA"/>
</dbReference>
<dbReference type="PROSITE" id="PS50011">
    <property type="entry name" value="PROTEIN_KINASE_DOM"/>
    <property type="match status" value="1"/>
</dbReference>
<dbReference type="GO" id="GO:0004674">
    <property type="term" value="F:protein serine/threonine kinase activity"/>
    <property type="evidence" value="ECO:0007669"/>
    <property type="project" value="UniProtKB-KW"/>
</dbReference>
<protein>
    <recommendedName>
        <fullName evidence="7">mitogen-activated protein kinase kinase</fullName>
        <ecNumber evidence="7">2.7.12.2</ecNumber>
    </recommendedName>
</protein>
<dbReference type="PROSITE" id="PS00107">
    <property type="entry name" value="PROTEIN_KINASE_ATP"/>
    <property type="match status" value="1"/>
</dbReference>
<evidence type="ECO:0000256" key="9">
    <source>
        <dbReference type="RuleBase" id="RU000304"/>
    </source>
</evidence>
<dbReference type="AlphaFoldDB" id="A0A7R9GC33"/>
<dbReference type="GO" id="GO:0005524">
    <property type="term" value="F:ATP binding"/>
    <property type="evidence" value="ECO:0007669"/>
    <property type="project" value="UniProtKB-UniRule"/>
</dbReference>
<dbReference type="EMBL" id="CAJPEX010000746">
    <property type="protein sequence ID" value="CAG0917059.1"/>
    <property type="molecule type" value="Genomic_DNA"/>
</dbReference>
<keyword evidence="1 9" id="KW-0723">Serine/threonine-protein kinase</keyword>
<organism evidence="11">
    <name type="scientific">Notodromas monacha</name>
    <dbReference type="NCBI Taxonomy" id="399045"/>
    <lineage>
        <taxon>Eukaryota</taxon>
        <taxon>Metazoa</taxon>
        <taxon>Ecdysozoa</taxon>
        <taxon>Arthropoda</taxon>
        <taxon>Crustacea</taxon>
        <taxon>Oligostraca</taxon>
        <taxon>Ostracoda</taxon>
        <taxon>Podocopa</taxon>
        <taxon>Podocopida</taxon>
        <taxon>Cypridocopina</taxon>
        <taxon>Cypridoidea</taxon>
        <taxon>Cyprididae</taxon>
        <taxon>Notodromas</taxon>
    </lineage>
</organism>
<dbReference type="InterPro" id="IPR008271">
    <property type="entry name" value="Ser/Thr_kinase_AS"/>
</dbReference>
<evidence type="ECO:0000313" key="11">
    <source>
        <dbReference type="EMBL" id="CAD7276907.1"/>
    </source>
</evidence>
<evidence type="ECO:0000256" key="6">
    <source>
        <dbReference type="ARBA" id="ARBA00038035"/>
    </source>
</evidence>
<dbReference type="GO" id="GO:0043068">
    <property type="term" value="P:positive regulation of programmed cell death"/>
    <property type="evidence" value="ECO:0007669"/>
    <property type="project" value="UniProtKB-ARBA"/>
</dbReference>
<accession>A0A7R9GC33</accession>